<comment type="caution">
    <text evidence="2">The sequence shown here is derived from an EMBL/GenBank/DDBJ whole genome shotgun (WGS) entry which is preliminary data.</text>
</comment>
<sequence>MPAGASRFWQGHPCRQGSSGPAKNKGRLNPQDPPRKSWHGNCEPNIRQVRTPGWLVDDSEDAAILLRGTPMRKWGKCRGFVWAQVTPCTIFSCYISPNITTMLREAPGRSCKLRADARRTGDGSRGFQRQNFHVGFYRGRRQGAHAGGLGCSDEPGRHEPRRAHVREGRKQGWHVMEAGTTTSDHLPIEFTIRASHSLPEVGRPARGWRWTDSKKDELTALLRRELEHLSSPSVADLQQRTEELCDRVLPKRGSLRSTTRAVFWWTGEKIRAAKARAWDRLRETVENDPWGKGYKIATGKLGRRTSLSLEERREAVARLFPTRPLVKWMTPEVGDLEPFTVDELWTAATKLRSGKAPGPDGIPPEVIRLMVEVA</sequence>
<name>A0A8J6HNJ4_TENMO</name>
<gene>
    <name evidence="2" type="ORF">GEV33_005323</name>
</gene>
<feature type="region of interest" description="Disordered" evidence="1">
    <location>
        <begin position="1"/>
        <end position="45"/>
    </location>
</feature>
<evidence type="ECO:0000313" key="3">
    <source>
        <dbReference type="Proteomes" id="UP000719412"/>
    </source>
</evidence>
<dbReference type="AlphaFoldDB" id="A0A8J6HNJ4"/>
<evidence type="ECO:0000313" key="2">
    <source>
        <dbReference type="EMBL" id="KAH0817468.1"/>
    </source>
</evidence>
<dbReference type="EMBL" id="JABDTM020019412">
    <property type="protein sequence ID" value="KAH0817468.1"/>
    <property type="molecule type" value="Genomic_DNA"/>
</dbReference>
<feature type="region of interest" description="Disordered" evidence="1">
    <location>
        <begin position="145"/>
        <end position="170"/>
    </location>
</feature>
<evidence type="ECO:0008006" key="4">
    <source>
        <dbReference type="Google" id="ProtNLM"/>
    </source>
</evidence>
<reference evidence="2" key="1">
    <citation type="journal article" date="2020" name="J Insects Food Feed">
        <title>The yellow mealworm (Tenebrio molitor) genome: a resource for the emerging insects as food and feed industry.</title>
        <authorList>
            <person name="Eriksson T."/>
            <person name="Andere A."/>
            <person name="Kelstrup H."/>
            <person name="Emery V."/>
            <person name="Picard C."/>
        </authorList>
    </citation>
    <scope>NUCLEOTIDE SEQUENCE</scope>
    <source>
        <strain evidence="2">Stoneville</strain>
        <tissue evidence="2">Whole head</tissue>
    </source>
</reference>
<evidence type="ECO:0000256" key="1">
    <source>
        <dbReference type="SAM" id="MobiDB-lite"/>
    </source>
</evidence>
<proteinExistence type="predicted"/>
<organism evidence="2 3">
    <name type="scientific">Tenebrio molitor</name>
    <name type="common">Yellow mealworm beetle</name>
    <dbReference type="NCBI Taxonomy" id="7067"/>
    <lineage>
        <taxon>Eukaryota</taxon>
        <taxon>Metazoa</taxon>
        <taxon>Ecdysozoa</taxon>
        <taxon>Arthropoda</taxon>
        <taxon>Hexapoda</taxon>
        <taxon>Insecta</taxon>
        <taxon>Pterygota</taxon>
        <taxon>Neoptera</taxon>
        <taxon>Endopterygota</taxon>
        <taxon>Coleoptera</taxon>
        <taxon>Polyphaga</taxon>
        <taxon>Cucujiformia</taxon>
        <taxon>Tenebrionidae</taxon>
        <taxon>Tenebrio</taxon>
    </lineage>
</organism>
<dbReference type="Proteomes" id="UP000719412">
    <property type="component" value="Unassembled WGS sequence"/>
</dbReference>
<protein>
    <recommendedName>
        <fullName evidence="4">Reverse transcriptase</fullName>
    </recommendedName>
</protein>
<keyword evidence="3" id="KW-1185">Reference proteome</keyword>
<accession>A0A8J6HNJ4</accession>
<reference evidence="2" key="2">
    <citation type="submission" date="2021-08" db="EMBL/GenBank/DDBJ databases">
        <authorList>
            <person name="Eriksson T."/>
        </authorList>
    </citation>
    <scope>NUCLEOTIDE SEQUENCE</scope>
    <source>
        <strain evidence="2">Stoneville</strain>
        <tissue evidence="2">Whole head</tissue>
    </source>
</reference>